<evidence type="ECO:0000313" key="3">
    <source>
        <dbReference type="Proteomes" id="UP000198211"/>
    </source>
</evidence>
<dbReference type="EMBL" id="NBNE01013514">
    <property type="protein sequence ID" value="OWY95033.1"/>
    <property type="molecule type" value="Genomic_DNA"/>
</dbReference>
<feature type="region of interest" description="Disordered" evidence="1">
    <location>
        <begin position="1"/>
        <end position="33"/>
    </location>
</feature>
<organism evidence="2 3">
    <name type="scientific">Phytophthora megakarya</name>
    <dbReference type="NCBI Taxonomy" id="4795"/>
    <lineage>
        <taxon>Eukaryota</taxon>
        <taxon>Sar</taxon>
        <taxon>Stramenopiles</taxon>
        <taxon>Oomycota</taxon>
        <taxon>Peronosporomycetes</taxon>
        <taxon>Peronosporales</taxon>
        <taxon>Peronosporaceae</taxon>
        <taxon>Phytophthora</taxon>
    </lineage>
</organism>
<proteinExistence type="predicted"/>
<name>A0A225UPV9_9STRA</name>
<feature type="region of interest" description="Disordered" evidence="1">
    <location>
        <begin position="45"/>
        <end position="65"/>
    </location>
</feature>
<evidence type="ECO:0000313" key="2">
    <source>
        <dbReference type="EMBL" id="OWY95033.1"/>
    </source>
</evidence>
<accession>A0A225UPV9</accession>
<feature type="compositionally biased region" description="Basic and acidic residues" evidence="1">
    <location>
        <begin position="55"/>
        <end position="65"/>
    </location>
</feature>
<protein>
    <submittedName>
        <fullName evidence="2">Uncharacterized protein</fullName>
    </submittedName>
</protein>
<gene>
    <name evidence="2" type="ORF">PHMEG_00035078</name>
</gene>
<comment type="caution">
    <text evidence="2">The sequence shown here is derived from an EMBL/GenBank/DDBJ whole genome shotgun (WGS) entry which is preliminary data.</text>
</comment>
<sequence>MSDFSVGVAPAAVQTSRGRGKHSRAAMRASQLDKVRKADKLRKALKRANRSESQVIRDREANAERQRSEIELSNSYIAYVKVRRIKLEREIKTPLLGLYRGRNRMPKTAIQSYKQTNSSMLIGEANRQKMNGTQRWK</sequence>
<keyword evidence="3" id="KW-1185">Reference proteome</keyword>
<reference evidence="3" key="1">
    <citation type="submission" date="2017-03" db="EMBL/GenBank/DDBJ databases">
        <title>Phytopthora megakarya and P. palmivora, two closely related causual agents of cacao black pod achieved similar genome size and gene model numbers by different mechanisms.</title>
        <authorList>
            <person name="Ali S."/>
            <person name="Shao J."/>
            <person name="Larry D.J."/>
            <person name="Kronmiller B."/>
            <person name="Shen D."/>
            <person name="Strem M.D."/>
            <person name="Melnick R.L."/>
            <person name="Guiltinan M.J."/>
            <person name="Tyler B.M."/>
            <person name="Meinhardt L.W."/>
            <person name="Bailey B.A."/>
        </authorList>
    </citation>
    <scope>NUCLEOTIDE SEQUENCE [LARGE SCALE GENOMIC DNA]</scope>
    <source>
        <strain evidence="3">zdho120</strain>
    </source>
</reference>
<dbReference type="AlphaFoldDB" id="A0A225UPV9"/>
<evidence type="ECO:0000256" key="1">
    <source>
        <dbReference type="SAM" id="MobiDB-lite"/>
    </source>
</evidence>
<dbReference type="Proteomes" id="UP000198211">
    <property type="component" value="Unassembled WGS sequence"/>
</dbReference>